<evidence type="ECO:0000313" key="1">
    <source>
        <dbReference type="Proteomes" id="UP000504635"/>
    </source>
</evidence>
<dbReference type="Proteomes" id="UP000504635">
    <property type="component" value="Unplaced"/>
</dbReference>
<name>A0A6J2XUQ0_SITOR</name>
<dbReference type="AlphaFoldDB" id="A0A6J2XUQ0"/>
<accession>A0A6J2XUQ0</accession>
<evidence type="ECO:0000313" key="2">
    <source>
        <dbReference type="RefSeq" id="XP_030754299.1"/>
    </source>
</evidence>
<reference evidence="2" key="1">
    <citation type="submission" date="2025-08" db="UniProtKB">
        <authorList>
            <consortium name="RefSeq"/>
        </authorList>
    </citation>
    <scope>IDENTIFICATION</scope>
    <source>
        <tissue evidence="2">Gonads</tissue>
    </source>
</reference>
<protein>
    <submittedName>
        <fullName evidence="2">Uncharacterized protein LOC115881077</fullName>
    </submittedName>
</protein>
<dbReference type="InParanoid" id="A0A6J2XUQ0"/>
<gene>
    <name evidence="2" type="primary">LOC115881077</name>
</gene>
<dbReference type="KEGG" id="soy:115881077"/>
<organism evidence="1 2">
    <name type="scientific">Sitophilus oryzae</name>
    <name type="common">Rice weevil</name>
    <name type="synonym">Curculio oryzae</name>
    <dbReference type="NCBI Taxonomy" id="7048"/>
    <lineage>
        <taxon>Eukaryota</taxon>
        <taxon>Metazoa</taxon>
        <taxon>Ecdysozoa</taxon>
        <taxon>Arthropoda</taxon>
        <taxon>Hexapoda</taxon>
        <taxon>Insecta</taxon>
        <taxon>Pterygota</taxon>
        <taxon>Neoptera</taxon>
        <taxon>Endopterygota</taxon>
        <taxon>Coleoptera</taxon>
        <taxon>Polyphaga</taxon>
        <taxon>Cucujiformia</taxon>
        <taxon>Curculionidae</taxon>
        <taxon>Dryophthorinae</taxon>
        <taxon>Sitophilus</taxon>
    </lineage>
</organism>
<proteinExistence type="predicted"/>
<sequence length="220" mass="24533">MNNTSYFINTTNPEILTAAPRAGGIANIPVQEGAFIRRRSSIASQARRRSSVRSRSRLGVQSDRNVRKSLISQPAIDLENDISDFDACPRQYKISQTISASPWSTEFDQYHAPSEYSARMVDPFQDCVDMLAMTISIIMLLSKNYEKISESHYKWTLSYLKCIKDEFGQVPPNIQGILNHINQVTGGKITSFLDVDADFNELQIGNRGGEQPPAAEASPV</sequence>
<dbReference type="OrthoDB" id="6771915at2759"/>
<dbReference type="GeneID" id="115881077"/>
<keyword evidence="1" id="KW-1185">Reference proteome</keyword>
<dbReference type="RefSeq" id="XP_030754299.1">
    <property type="nucleotide sequence ID" value="XM_030898439.1"/>
</dbReference>